<accession>A0A3N4G943</accession>
<evidence type="ECO:0000313" key="2">
    <source>
        <dbReference type="EMBL" id="RPA58548.1"/>
    </source>
</evidence>
<feature type="transmembrane region" description="Helical" evidence="1">
    <location>
        <begin position="30"/>
        <end position="51"/>
    </location>
</feature>
<reference evidence="2 3" key="1">
    <citation type="submission" date="2018-11" db="EMBL/GenBank/DDBJ databases">
        <title>Draft genome sequence of Gordonia sp. RS15-1S isolated from rice stems.</title>
        <authorList>
            <person name="Muangham S."/>
        </authorList>
    </citation>
    <scope>NUCLEOTIDE SEQUENCE [LARGE SCALE GENOMIC DNA]</scope>
    <source>
        <strain evidence="2 3">RS15-1S</strain>
    </source>
</reference>
<evidence type="ECO:0000313" key="3">
    <source>
        <dbReference type="Proteomes" id="UP000267536"/>
    </source>
</evidence>
<feature type="transmembrane region" description="Helical" evidence="1">
    <location>
        <begin position="57"/>
        <end position="77"/>
    </location>
</feature>
<dbReference type="Proteomes" id="UP000267536">
    <property type="component" value="Unassembled WGS sequence"/>
</dbReference>
<proteinExistence type="predicted"/>
<dbReference type="EMBL" id="RKMH01000011">
    <property type="protein sequence ID" value="RPA58548.1"/>
    <property type="molecule type" value="Genomic_DNA"/>
</dbReference>
<organism evidence="2 3">
    <name type="scientific">Gordonia oryzae</name>
    <dbReference type="NCBI Taxonomy" id="2487349"/>
    <lineage>
        <taxon>Bacteria</taxon>
        <taxon>Bacillati</taxon>
        <taxon>Actinomycetota</taxon>
        <taxon>Actinomycetes</taxon>
        <taxon>Mycobacteriales</taxon>
        <taxon>Gordoniaceae</taxon>
        <taxon>Gordonia</taxon>
    </lineage>
</organism>
<dbReference type="RefSeq" id="WP_123931566.1">
    <property type="nucleotide sequence ID" value="NZ_JBPSDP010000011.1"/>
</dbReference>
<protein>
    <submittedName>
        <fullName evidence="2">DUF3137 domain-containing protein</fullName>
    </submittedName>
</protein>
<keyword evidence="1" id="KW-0812">Transmembrane</keyword>
<dbReference type="OrthoDB" id="190895at2"/>
<keyword evidence="1" id="KW-1133">Transmembrane helix</keyword>
<dbReference type="AlphaFoldDB" id="A0A3N4G943"/>
<name>A0A3N4G943_9ACTN</name>
<keyword evidence="3" id="KW-1185">Reference proteome</keyword>
<comment type="caution">
    <text evidence="2">The sequence shown here is derived from an EMBL/GenBank/DDBJ whole genome shotgun (WGS) entry which is preliminary data.</text>
</comment>
<keyword evidence="1" id="KW-0472">Membrane</keyword>
<evidence type="ECO:0000256" key="1">
    <source>
        <dbReference type="SAM" id="Phobius"/>
    </source>
</evidence>
<sequence length="285" mass="32001">MFAMIAIDDWRQGARASGPVSGPWWSRTSFLNALSALTFLALIAFHVWWWQGHGRPLSWVLLPSTPFLAFVPSGVIIKCVRRRWVREWASANGFHYLPESGWPLPPWDFTPFSVGRARRKRVRDAMTGRIGEYPATYFHYTWLNNNRVSLTTHYRNVFTLGLPAALPRLTMGVTIDTTTGERVLFESADFNERFFVHSTNPAFAHAVFTPRTIERLTALGRTSGAVIATRFEIVGDSLVGVTTLGNRPHQISEVFAAMTLIADGIPRFIWTDFGVSASPGERSVS</sequence>
<gene>
    <name evidence="2" type="ORF">EF294_15390</name>
</gene>